<evidence type="ECO:0000256" key="3">
    <source>
        <dbReference type="PROSITE-ProRule" id="PRU00023"/>
    </source>
</evidence>
<dbReference type="PROSITE" id="PS50088">
    <property type="entry name" value="ANK_REPEAT"/>
    <property type="match status" value="1"/>
</dbReference>
<dbReference type="PROSITE" id="PS50297">
    <property type="entry name" value="ANK_REP_REGION"/>
    <property type="match status" value="1"/>
</dbReference>
<keyword evidence="2 3" id="KW-0040">ANK repeat</keyword>
<dbReference type="EMBL" id="CAKKNE010000001">
    <property type="protein sequence ID" value="CAH0366461.1"/>
    <property type="molecule type" value="Genomic_DNA"/>
</dbReference>
<accession>A0A8J2WY85</accession>
<dbReference type="InterPro" id="IPR002110">
    <property type="entry name" value="Ankyrin_rpt"/>
</dbReference>
<evidence type="ECO:0000313" key="4">
    <source>
        <dbReference type="EMBL" id="CAH0366461.1"/>
    </source>
</evidence>
<keyword evidence="1" id="KW-0677">Repeat</keyword>
<dbReference type="Proteomes" id="UP000789595">
    <property type="component" value="Unassembled WGS sequence"/>
</dbReference>
<evidence type="ECO:0000256" key="2">
    <source>
        <dbReference type="ARBA" id="ARBA00023043"/>
    </source>
</evidence>
<proteinExistence type="predicted"/>
<dbReference type="SUPFAM" id="SSF48403">
    <property type="entry name" value="Ankyrin repeat"/>
    <property type="match status" value="1"/>
</dbReference>
<gene>
    <name evidence="4" type="ORF">PECAL_1P29550</name>
</gene>
<dbReference type="AlphaFoldDB" id="A0A8J2WY85"/>
<organism evidence="4 5">
    <name type="scientific">Pelagomonas calceolata</name>
    <dbReference type="NCBI Taxonomy" id="35677"/>
    <lineage>
        <taxon>Eukaryota</taxon>
        <taxon>Sar</taxon>
        <taxon>Stramenopiles</taxon>
        <taxon>Ochrophyta</taxon>
        <taxon>Pelagophyceae</taxon>
        <taxon>Pelagomonadales</taxon>
        <taxon>Pelagomonadaceae</taxon>
        <taxon>Pelagomonas</taxon>
    </lineage>
</organism>
<sequence>MVVPEHVYSAAVNGDLNVLREYFASGDRDPNDTLERNGRTLLDGVCAGSLRHAVISPPGYPVQTTEEYAIKCEAVSFLLSQGASVDFQDPSGTWHRPLVIAAATCAEYGCNGVEPMALLIDAGADVNADPGVGAAEGFTAIMQAIVENDIDVLKFLLSRGARLDAGIETRRARALSQCRLHGVGRAATRREVDEQTLEDWCRLIIETQAGYDVQIERYRRAPMIKFLGDFRAAGGTVKKFFWAPRADLCMLRILCEQGRASPRLGQIGERMAFPRIVDREEHDLLVRVFAWAPAHRTDARRRTRSAQVHATASQSPLPRDVFKLVISFWAPSREVWWNGGYGSFCKYNSRWIG</sequence>
<name>A0A8J2WY85_9STRA</name>
<feature type="repeat" description="ANK" evidence="3">
    <location>
        <begin position="136"/>
        <end position="168"/>
    </location>
</feature>
<keyword evidence="5" id="KW-1185">Reference proteome</keyword>
<dbReference type="SMART" id="SM00248">
    <property type="entry name" value="ANK"/>
    <property type="match status" value="2"/>
</dbReference>
<dbReference type="InterPro" id="IPR036770">
    <property type="entry name" value="Ankyrin_rpt-contain_sf"/>
</dbReference>
<evidence type="ECO:0000256" key="1">
    <source>
        <dbReference type="ARBA" id="ARBA00022737"/>
    </source>
</evidence>
<dbReference type="InterPro" id="IPR050745">
    <property type="entry name" value="Multifunctional_regulatory"/>
</dbReference>
<dbReference type="Pfam" id="PF12796">
    <property type="entry name" value="Ank_2"/>
    <property type="match status" value="1"/>
</dbReference>
<protein>
    <submittedName>
        <fullName evidence="4">Uncharacterized protein</fullName>
    </submittedName>
</protein>
<evidence type="ECO:0000313" key="5">
    <source>
        <dbReference type="Proteomes" id="UP000789595"/>
    </source>
</evidence>
<reference evidence="4" key="1">
    <citation type="submission" date="2021-11" db="EMBL/GenBank/DDBJ databases">
        <authorList>
            <consortium name="Genoscope - CEA"/>
            <person name="William W."/>
        </authorList>
    </citation>
    <scope>NUCLEOTIDE SEQUENCE</scope>
</reference>
<dbReference type="OrthoDB" id="366390at2759"/>
<comment type="caution">
    <text evidence="4">The sequence shown here is derived from an EMBL/GenBank/DDBJ whole genome shotgun (WGS) entry which is preliminary data.</text>
</comment>
<dbReference type="PANTHER" id="PTHR24189:SF50">
    <property type="entry name" value="ANKYRIN REPEAT AND SOCS BOX PROTEIN 2"/>
    <property type="match status" value="1"/>
</dbReference>
<dbReference type="Gene3D" id="1.25.40.20">
    <property type="entry name" value="Ankyrin repeat-containing domain"/>
    <property type="match status" value="1"/>
</dbReference>
<dbReference type="PANTHER" id="PTHR24189">
    <property type="entry name" value="MYOTROPHIN"/>
    <property type="match status" value="1"/>
</dbReference>